<evidence type="ECO:0000259" key="1">
    <source>
        <dbReference type="Pfam" id="PF21527"/>
    </source>
</evidence>
<gene>
    <name evidence="2" type="ORF">Fuma_04926</name>
</gene>
<evidence type="ECO:0000313" key="3">
    <source>
        <dbReference type="Proteomes" id="UP000187735"/>
    </source>
</evidence>
<keyword evidence="3" id="KW-1185">Reference proteome</keyword>
<dbReference type="InterPro" id="IPR049002">
    <property type="entry name" value="Stv"/>
</dbReference>
<sequence>MSWGKSDQDRIQHTLDYIKRVSATNHQLLIDYVNGNSVFSAATISKALSLKLSRFGRGGTTQSQRHAIRGCILTRLAAESPASTAVATAWKNTYKTQTEDALKMQIARYLGQLRGATALPKSKPKSPSGPAAYGLSAESLQAIKGGLSAPKAVSSSTSATDAGPPPAPTAALAAKKTYFEKLSRSNIVLSGHGSWPAPFRKVRLKPQQKLCCYCRQFYPLGNDVGQLIDSRQFPVPEEEFPGGSEVCDYMLHNKDTLKLLNHSVGDAKFITVTTDTPISTFINNPAYVDATFHFAACRVVSKGNKLGCPVHRVWEPYVQGQPLPCVLR</sequence>
<proteinExistence type="predicted"/>
<evidence type="ECO:0000313" key="2">
    <source>
        <dbReference type="EMBL" id="APZ95270.1"/>
    </source>
</evidence>
<dbReference type="KEGG" id="fmr:Fuma_04926"/>
<dbReference type="Pfam" id="PF21527">
    <property type="entry name" value="Stv"/>
    <property type="match status" value="1"/>
</dbReference>
<dbReference type="Proteomes" id="UP000187735">
    <property type="component" value="Chromosome"/>
</dbReference>
<reference evidence="2 3" key="1">
    <citation type="journal article" date="2016" name="Front. Microbiol.">
        <title>Fuerstia marisgermanicae gen. nov., sp. nov., an Unusual Member of the Phylum Planctomycetes from the German Wadden Sea.</title>
        <authorList>
            <person name="Kohn T."/>
            <person name="Heuer A."/>
            <person name="Jogler M."/>
            <person name="Vollmers J."/>
            <person name="Boedeker C."/>
            <person name="Bunk B."/>
            <person name="Rast P."/>
            <person name="Borchert D."/>
            <person name="Glockner I."/>
            <person name="Freese H.M."/>
            <person name="Klenk H.P."/>
            <person name="Overmann J."/>
            <person name="Kaster A.K."/>
            <person name="Rohde M."/>
            <person name="Wiegand S."/>
            <person name="Jogler C."/>
        </authorList>
    </citation>
    <scope>NUCLEOTIDE SEQUENCE [LARGE SCALE GENOMIC DNA]</scope>
    <source>
        <strain evidence="2 3">NH11</strain>
    </source>
</reference>
<dbReference type="EMBL" id="CP017641">
    <property type="protein sequence ID" value="APZ95270.1"/>
    <property type="molecule type" value="Genomic_DNA"/>
</dbReference>
<protein>
    <recommendedName>
        <fullName evidence="1">Putative adhesin Stv domain-containing protein</fullName>
    </recommendedName>
</protein>
<accession>A0A1P8WMI9</accession>
<organism evidence="2 3">
    <name type="scientific">Fuerstiella marisgermanici</name>
    <dbReference type="NCBI Taxonomy" id="1891926"/>
    <lineage>
        <taxon>Bacteria</taxon>
        <taxon>Pseudomonadati</taxon>
        <taxon>Planctomycetota</taxon>
        <taxon>Planctomycetia</taxon>
        <taxon>Planctomycetales</taxon>
        <taxon>Planctomycetaceae</taxon>
        <taxon>Fuerstiella</taxon>
    </lineage>
</organism>
<dbReference type="RefSeq" id="WP_077026456.1">
    <property type="nucleotide sequence ID" value="NZ_CP017641.1"/>
</dbReference>
<feature type="domain" description="Putative adhesin Stv" evidence="1">
    <location>
        <begin position="187"/>
        <end position="299"/>
    </location>
</feature>
<dbReference type="AlphaFoldDB" id="A0A1P8WMI9"/>
<name>A0A1P8WMI9_9PLAN</name>